<protein>
    <submittedName>
        <fullName evidence="1">Uncharacterized protein</fullName>
    </submittedName>
</protein>
<comment type="caution">
    <text evidence="1">The sequence shown here is derived from an EMBL/GenBank/DDBJ whole genome shotgun (WGS) entry which is preliminary data.</text>
</comment>
<proteinExistence type="predicted"/>
<sequence length="57" mass="6527">MSTLDNRGRTGGSLEKSRTIGWFKYLPEGFEVVFDMSSRYARKNGLLVHINKAVHRV</sequence>
<organism evidence="1 2">
    <name type="scientific">Thermoanaerobacter pentosaceus</name>
    <dbReference type="NCBI Taxonomy" id="694059"/>
    <lineage>
        <taxon>Bacteria</taxon>
        <taxon>Bacillati</taxon>
        <taxon>Bacillota</taxon>
        <taxon>Clostridia</taxon>
        <taxon>Thermoanaerobacterales</taxon>
        <taxon>Thermoanaerobacteraceae</taxon>
        <taxon>Thermoanaerobacter</taxon>
    </lineage>
</organism>
<keyword evidence="2" id="KW-1185">Reference proteome</keyword>
<dbReference type="EMBL" id="JAURUP010000002">
    <property type="protein sequence ID" value="MDP9749848.1"/>
    <property type="molecule type" value="Genomic_DNA"/>
</dbReference>
<name>A0ABT9M161_9THEO</name>
<dbReference type="Proteomes" id="UP001223886">
    <property type="component" value="Unassembled WGS sequence"/>
</dbReference>
<dbReference type="RefSeq" id="WP_154653787.1">
    <property type="nucleotide sequence ID" value="NZ_JAURUP010000002.1"/>
</dbReference>
<gene>
    <name evidence="1" type="ORF">J2S24_000312</name>
</gene>
<accession>A0ABT9M161</accession>
<evidence type="ECO:0000313" key="1">
    <source>
        <dbReference type="EMBL" id="MDP9749848.1"/>
    </source>
</evidence>
<evidence type="ECO:0000313" key="2">
    <source>
        <dbReference type="Proteomes" id="UP001223886"/>
    </source>
</evidence>
<reference evidence="1 2" key="1">
    <citation type="submission" date="2023-07" db="EMBL/GenBank/DDBJ databases">
        <title>Genomic Encyclopedia of Type Strains, Phase IV (KMG-IV): sequencing the most valuable type-strain genomes for metagenomic binning, comparative biology and taxonomic classification.</title>
        <authorList>
            <person name="Goeker M."/>
        </authorList>
    </citation>
    <scope>NUCLEOTIDE SEQUENCE [LARGE SCALE GENOMIC DNA]</scope>
    <source>
        <strain evidence="1 2">DSM 25963</strain>
    </source>
</reference>